<protein>
    <submittedName>
        <fullName evidence="2">Acyl-CoA reductase (LuxC)</fullName>
    </submittedName>
</protein>
<organism evidence="2 3">
    <name type="scientific">Streptomyces mirabilis</name>
    <dbReference type="NCBI Taxonomy" id="68239"/>
    <lineage>
        <taxon>Bacteria</taxon>
        <taxon>Bacillati</taxon>
        <taxon>Actinomycetota</taxon>
        <taxon>Actinomycetes</taxon>
        <taxon>Kitasatosporales</taxon>
        <taxon>Streptomycetaceae</taxon>
        <taxon>Streptomyces</taxon>
    </lineage>
</organism>
<proteinExistence type="predicted"/>
<evidence type="ECO:0000313" key="2">
    <source>
        <dbReference type="EMBL" id="SFE35066.1"/>
    </source>
</evidence>
<accession>A0A1I1ZTT8</accession>
<dbReference type="EMBL" id="FONR01000001">
    <property type="protein sequence ID" value="SFE35066.1"/>
    <property type="molecule type" value="Genomic_DNA"/>
</dbReference>
<evidence type="ECO:0000256" key="1">
    <source>
        <dbReference type="SAM" id="MobiDB-lite"/>
    </source>
</evidence>
<gene>
    <name evidence="2" type="ORF">SAMN02787118_101412</name>
</gene>
<reference evidence="2 3" key="1">
    <citation type="submission" date="2016-10" db="EMBL/GenBank/DDBJ databases">
        <authorList>
            <person name="de Groot N.N."/>
        </authorList>
    </citation>
    <scope>NUCLEOTIDE SEQUENCE [LARGE SCALE GENOMIC DNA]</scope>
    <source>
        <strain evidence="2 3">OK461</strain>
    </source>
</reference>
<name>A0A1I1ZTT8_9ACTN</name>
<evidence type="ECO:0000313" key="3">
    <source>
        <dbReference type="Proteomes" id="UP000181942"/>
    </source>
</evidence>
<dbReference type="AlphaFoldDB" id="A0A1I1ZTT8"/>
<feature type="region of interest" description="Disordered" evidence="1">
    <location>
        <begin position="1"/>
        <end position="43"/>
    </location>
</feature>
<dbReference type="Proteomes" id="UP000181942">
    <property type="component" value="Unassembled WGS sequence"/>
</dbReference>
<sequence>MGQGACRAGPRSPSGTPALRTTAEDHGGHFLVPRTVGVPPDTGKVGARDALACAGMRRVVSLGRAAGVPPGLSHDGFHPL</sequence>